<dbReference type="InterPro" id="IPR010985">
    <property type="entry name" value="Ribbon_hlx_hlx"/>
</dbReference>
<evidence type="ECO:0000313" key="2">
    <source>
        <dbReference type="EMBL" id="EBM1042436.1"/>
    </source>
</evidence>
<sequence length="151" mass="17369">MSREDPQLRIRLPIELKEKIEDSAKANNRSMNAEIVQRLDGSFLAEVSEDEVLSAEEAIQIVSKARDELSAIIFKRTFSEINKKVRIGHTTFHIQLDDLELDGLSDEDFDAVFQKTFLRLKGLGYEIWDKTWDVTGFTAEIPEQKPNNKDK</sequence>
<comment type="caution">
    <text evidence="2">The sequence shown here is derived from an EMBL/GenBank/DDBJ whole genome shotgun (WGS) entry which is preliminary data.</text>
</comment>
<protein>
    <submittedName>
        <fullName evidence="2">Arc family DNA-binding protein</fullName>
    </submittedName>
</protein>
<dbReference type="AlphaFoldDB" id="A0A5T5I862"/>
<dbReference type="SUPFAM" id="SSF47598">
    <property type="entry name" value="Ribbon-helix-helix"/>
    <property type="match status" value="1"/>
</dbReference>
<dbReference type="Pfam" id="PF03869">
    <property type="entry name" value="Arc"/>
    <property type="match status" value="1"/>
</dbReference>
<gene>
    <name evidence="2" type="ORF">AA690_21605</name>
</gene>
<name>A0A5T5I862_SALEB</name>
<proteinExistence type="predicted"/>
<evidence type="ECO:0000259" key="1">
    <source>
        <dbReference type="Pfam" id="PF03869"/>
    </source>
</evidence>
<dbReference type="EMBL" id="AAGBFE010000035">
    <property type="protein sequence ID" value="EBM1042436.1"/>
    <property type="molecule type" value="Genomic_DNA"/>
</dbReference>
<dbReference type="Gene3D" id="1.10.1220.10">
    <property type="entry name" value="Met repressor-like"/>
    <property type="match status" value="1"/>
</dbReference>
<dbReference type="GO" id="GO:0006355">
    <property type="term" value="P:regulation of DNA-templated transcription"/>
    <property type="evidence" value="ECO:0007669"/>
    <property type="project" value="InterPro"/>
</dbReference>
<organism evidence="2">
    <name type="scientific">Salmonella paratyphi B</name>
    <name type="common">Salmonella enterica subsp. enterica serovar Paratyphi B</name>
    <dbReference type="NCBI Taxonomy" id="57045"/>
    <lineage>
        <taxon>Bacteria</taxon>
        <taxon>Pseudomonadati</taxon>
        <taxon>Pseudomonadota</taxon>
        <taxon>Gammaproteobacteria</taxon>
        <taxon>Enterobacterales</taxon>
        <taxon>Enterobacteriaceae</taxon>
        <taxon>Salmonella</taxon>
    </lineage>
</organism>
<accession>A0A5T5I862</accession>
<dbReference type="InterPro" id="IPR005569">
    <property type="entry name" value="Arc_DNA-bd_dom"/>
</dbReference>
<dbReference type="InterPro" id="IPR013321">
    <property type="entry name" value="Arc_rbn_hlx_hlx"/>
</dbReference>
<feature type="domain" description="Arc-like DNA binding" evidence="1">
    <location>
        <begin position="2"/>
        <end position="46"/>
    </location>
</feature>
<reference evidence="2" key="1">
    <citation type="submission" date="2019-06" db="EMBL/GenBank/DDBJ databases">
        <authorList>
            <consortium name="GenomeTrakr network: Whole genome sequencing for foodborne pathogen traceback"/>
        </authorList>
    </citation>
    <scope>NUCLEOTIDE SEQUENCE</scope>
    <source>
        <strain evidence="2">FDA00002506</strain>
    </source>
</reference>
<keyword evidence="2" id="KW-0238">DNA-binding</keyword>
<dbReference type="GO" id="GO:0043565">
    <property type="term" value="F:sequence-specific DNA binding"/>
    <property type="evidence" value="ECO:0007669"/>
    <property type="project" value="UniProtKB-ARBA"/>
</dbReference>